<dbReference type="Gene3D" id="6.10.250.1770">
    <property type="match status" value="1"/>
</dbReference>
<dbReference type="PANTHER" id="PTHR13191:SF0">
    <property type="entry name" value="RIBOSOMAL RNA-PROCESSING PROTEIN 7 HOMOLOG A-RELATED"/>
    <property type="match status" value="1"/>
</dbReference>
<dbReference type="CDD" id="cd12951">
    <property type="entry name" value="RRP7_Rrp7A"/>
    <property type="match status" value="1"/>
</dbReference>
<evidence type="ECO:0000313" key="5">
    <source>
        <dbReference type="Proteomes" id="UP001558652"/>
    </source>
</evidence>
<feature type="non-terminal residue" evidence="4">
    <location>
        <position position="1"/>
    </location>
</feature>
<feature type="domain" description="Rrp7 RRM-like N-terminal" evidence="3">
    <location>
        <begin position="6"/>
        <end position="56"/>
    </location>
</feature>
<reference evidence="4 5" key="1">
    <citation type="submission" date="2024-07" db="EMBL/GenBank/DDBJ databases">
        <title>Chromosome-level genome assembly of the water stick insect Ranatra chinensis (Heteroptera: Nepidae).</title>
        <authorList>
            <person name="Liu X."/>
        </authorList>
    </citation>
    <scope>NUCLEOTIDE SEQUENCE [LARGE SCALE GENOMIC DNA]</scope>
    <source>
        <strain evidence="4">Cailab_2021Rc</strain>
        <tissue evidence="4">Muscle</tissue>
    </source>
</reference>
<dbReference type="InterPro" id="IPR040447">
    <property type="entry name" value="RRM_Rrp7"/>
</dbReference>
<dbReference type="SUPFAM" id="SSF54928">
    <property type="entry name" value="RNA-binding domain, RBD"/>
    <property type="match status" value="1"/>
</dbReference>
<dbReference type="InterPro" id="IPR040446">
    <property type="entry name" value="RRP7"/>
</dbReference>
<dbReference type="Proteomes" id="UP001558652">
    <property type="component" value="Unassembled WGS sequence"/>
</dbReference>
<dbReference type="InterPro" id="IPR035979">
    <property type="entry name" value="RBD_domain_sf"/>
</dbReference>
<keyword evidence="5" id="KW-1185">Reference proteome</keyword>
<feature type="domain" description="Ribosomal RNA-processing protein 7 C-terminal" evidence="2">
    <location>
        <begin position="140"/>
        <end position="257"/>
    </location>
</feature>
<dbReference type="Pfam" id="PF17799">
    <property type="entry name" value="RRM_Rrp7"/>
    <property type="match status" value="1"/>
</dbReference>
<evidence type="ECO:0000256" key="1">
    <source>
        <dbReference type="ARBA" id="ARBA00006110"/>
    </source>
</evidence>
<evidence type="ECO:0000313" key="4">
    <source>
        <dbReference type="EMBL" id="KAL1128848.1"/>
    </source>
</evidence>
<evidence type="ECO:0000259" key="2">
    <source>
        <dbReference type="Pfam" id="PF12923"/>
    </source>
</evidence>
<organism evidence="4 5">
    <name type="scientific">Ranatra chinensis</name>
    <dbReference type="NCBI Taxonomy" id="642074"/>
    <lineage>
        <taxon>Eukaryota</taxon>
        <taxon>Metazoa</taxon>
        <taxon>Ecdysozoa</taxon>
        <taxon>Arthropoda</taxon>
        <taxon>Hexapoda</taxon>
        <taxon>Insecta</taxon>
        <taxon>Pterygota</taxon>
        <taxon>Neoptera</taxon>
        <taxon>Paraneoptera</taxon>
        <taxon>Hemiptera</taxon>
        <taxon>Heteroptera</taxon>
        <taxon>Panheteroptera</taxon>
        <taxon>Nepomorpha</taxon>
        <taxon>Nepidae</taxon>
        <taxon>Ranatrinae</taxon>
        <taxon>Ranatra</taxon>
    </lineage>
</organism>
<dbReference type="Gene3D" id="3.30.70.330">
    <property type="match status" value="1"/>
</dbReference>
<dbReference type="EMBL" id="JBFDAA010000009">
    <property type="protein sequence ID" value="KAL1128848.1"/>
    <property type="molecule type" value="Genomic_DNA"/>
</dbReference>
<sequence>SVVKIKFSEKTESEHYLYLKAHSVRDKCEEKPPERTLFIIGVPPYACEESLKRAFSICGKINTVYIHLKPTSSLPSKNSSDIFKDFPDIKGFKVAYVVFETSNSLKSALSLDLSTTLILSTDENPVRQGILKWCQEYNKRAVNVQSMMGEINLYMEDYDRKIEEEETRMKQALEPDEEGWITVTKKGRKPGFARKESLGKKIMAKEKLKRSKKQLMNFYRFQIRESKMNHLMSLREKFEEDKKKIARMKQTRKFKPF</sequence>
<evidence type="ECO:0000259" key="3">
    <source>
        <dbReference type="Pfam" id="PF17799"/>
    </source>
</evidence>
<dbReference type="InterPro" id="IPR012677">
    <property type="entry name" value="Nucleotide-bd_a/b_plait_sf"/>
</dbReference>
<comment type="caution">
    <text evidence="4">The sequence shown here is derived from an EMBL/GenBank/DDBJ whole genome shotgun (WGS) entry which is preliminary data.</text>
</comment>
<dbReference type="AlphaFoldDB" id="A0ABD0YUJ2"/>
<comment type="similarity">
    <text evidence="1">Belongs to the RRP7 family.</text>
</comment>
<proteinExistence type="inferred from homology"/>
<dbReference type="PANTHER" id="PTHR13191">
    <property type="entry name" value="RIBOSOMAL RNA PROCESSING PROTEIN 7-RELATED"/>
    <property type="match status" value="1"/>
</dbReference>
<dbReference type="InterPro" id="IPR034890">
    <property type="entry name" value="Rrp7A_RRM"/>
</dbReference>
<evidence type="ECO:0008006" key="6">
    <source>
        <dbReference type="Google" id="ProtNLM"/>
    </source>
</evidence>
<dbReference type="CDD" id="cd12294">
    <property type="entry name" value="RRM_Rrp7A"/>
    <property type="match status" value="1"/>
</dbReference>
<gene>
    <name evidence="4" type="ORF">AAG570_013382</name>
</gene>
<dbReference type="Pfam" id="PF12923">
    <property type="entry name" value="RRP7"/>
    <property type="match status" value="1"/>
</dbReference>
<protein>
    <recommendedName>
        <fullName evidence="6">Ribosomal RNA-processing protein 7 C-terminal domain-containing protein</fullName>
    </recommendedName>
</protein>
<dbReference type="InterPro" id="IPR024326">
    <property type="entry name" value="RRP7_C"/>
</dbReference>
<name>A0ABD0YUJ2_9HEMI</name>
<accession>A0ABD0YUJ2</accession>